<gene>
    <name evidence="6" type="ORF">G8759_30375</name>
</gene>
<evidence type="ECO:0000256" key="2">
    <source>
        <dbReference type="SAM" id="Coils"/>
    </source>
</evidence>
<feature type="domain" description="Sortilin N-terminal" evidence="5">
    <location>
        <begin position="130"/>
        <end position="254"/>
    </location>
</feature>
<dbReference type="Gene3D" id="2.130.10.10">
    <property type="entry name" value="YVTN repeat-like/Quinoprotein amine dehydrogenase"/>
    <property type="match status" value="4"/>
</dbReference>
<evidence type="ECO:0000256" key="1">
    <source>
        <dbReference type="ARBA" id="ARBA00022737"/>
    </source>
</evidence>
<reference evidence="6 7" key="1">
    <citation type="submission" date="2020-03" db="EMBL/GenBank/DDBJ databases">
        <authorList>
            <person name="Kim M.K."/>
        </authorList>
    </citation>
    <scope>NUCLEOTIDE SEQUENCE [LARGE SCALE GENOMIC DNA]</scope>
    <source>
        <strain evidence="6 7">BT328</strain>
    </source>
</reference>
<dbReference type="SUPFAM" id="SSF50939">
    <property type="entry name" value="Sialidases"/>
    <property type="match status" value="2"/>
</dbReference>
<protein>
    <submittedName>
        <fullName evidence="6">Glycosyl hydrolase</fullName>
    </submittedName>
</protein>
<dbReference type="CDD" id="cd15482">
    <property type="entry name" value="Sialidase_non-viral"/>
    <property type="match status" value="2"/>
</dbReference>
<dbReference type="Pfam" id="PF15902">
    <property type="entry name" value="Sortilin-Vps10"/>
    <property type="match status" value="1"/>
</dbReference>
<keyword evidence="1" id="KW-0677">Repeat</keyword>
<evidence type="ECO:0000313" key="6">
    <source>
        <dbReference type="EMBL" id="QIP16642.1"/>
    </source>
</evidence>
<evidence type="ECO:0000259" key="5">
    <source>
        <dbReference type="Pfam" id="PF15902"/>
    </source>
</evidence>
<evidence type="ECO:0000256" key="3">
    <source>
        <dbReference type="SAM" id="MobiDB-lite"/>
    </source>
</evidence>
<dbReference type="RefSeq" id="WP_167216731.1">
    <property type="nucleotide sequence ID" value="NZ_CP050063.1"/>
</dbReference>
<evidence type="ECO:0000313" key="7">
    <source>
        <dbReference type="Proteomes" id="UP000501802"/>
    </source>
</evidence>
<dbReference type="PANTHER" id="PTHR43739:SF5">
    <property type="entry name" value="EXO-ALPHA-SIALIDASE"/>
    <property type="match status" value="1"/>
</dbReference>
<dbReference type="GO" id="GO:0010411">
    <property type="term" value="P:xyloglucan metabolic process"/>
    <property type="evidence" value="ECO:0007669"/>
    <property type="project" value="TreeGrafter"/>
</dbReference>
<dbReference type="GO" id="GO:0016787">
    <property type="term" value="F:hydrolase activity"/>
    <property type="evidence" value="ECO:0007669"/>
    <property type="project" value="UniProtKB-KW"/>
</dbReference>
<dbReference type="InterPro" id="IPR052025">
    <property type="entry name" value="Xyloglucanase_GH74"/>
</dbReference>
<keyword evidence="6" id="KW-0378">Hydrolase</keyword>
<keyword evidence="4" id="KW-0732">Signal</keyword>
<proteinExistence type="predicted"/>
<dbReference type="InterPro" id="IPR031778">
    <property type="entry name" value="Sortilin_N"/>
</dbReference>
<dbReference type="EMBL" id="CP050063">
    <property type="protein sequence ID" value="QIP16642.1"/>
    <property type="molecule type" value="Genomic_DNA"/>
</dbReference>
<dbReference type="PANTHER" id="PTHR43739">
    <property type="entry name" value="XYLOGLUCANASE (EUROFUNG)"/>
    <property type="match status" value="1"/>
</dbReference>
<dbReference type="Proteomes" id="UP000501802">
    <property type="component" value="Chromosome"/>
</dbReference>
<feature type="coiled-coil region" evidence="2">
    <location>
        <begin position="906"/>
        <end position="956"/>
    </location>
</feature>
<dbReference type="InterPro" id="IPR015943">
    <property type="entry name" value="WD40/YVTN_repeat-like_dom_sf"/>
</dbReference>
<dbReference type="AlphaFoldDB" id="A0A6G9AVZ0"/>
<feature type="chain" id="PRO_5026145856" evidence="4">
    <location>
        <begin position="24"/>
        <end position="1022"/>
    </location>
</feature>
<sequence>MKYIVLFFIGIVANSFVNSPAWAQASIPTDTAVNPVFKGMAWRNIGPTRGGRSLGAAGSPSRKQEYYFGAVGGGLWKTTDGGQSWAPVTDGQLKSSSVGAVAVAESNPDIVYIGTGETQLRGNIMQGDGVYKTTNAGKTWTNIGLKNTQAIARVRIHPTNPDIVFVAALGHPYGPNEERGIFRTNDGGKTWKKVLYKGDKAGGVDVIIDRKNPNVLYASIWEVYRKPWKMWGGGGASGLFKSTDGGDTWTELTRKPGMPKGTVGKIGVTVSPVDPNRVWAIVEAEDGGVYRSDDAGMTWKHVNDERKLRQRAFYYSRIYADPLDKNGVYCLNVNFYKSTDGGVKFNKSITVPHGDNHDLWIDPADSTRMITSNDGGGAVSVNGGKTWTDENFPTAQLYHITATSDFPYHIAGAQQDNTTVAVASEGWTNKLVKSNSIKKAEWMYEVGGGESGYIAQDPKNPDIFYAGSQGALLTRYDRSTGQTRDVQVYPRFFSGEPASALPERWQWTYPIVFSPKDPNRLYVCSQHVWVSTSEGQSWEKISPDLTLADTTTLGKSGGVITMDMNGPEIYATVFALAPSYHDVNTIWAGSDDGLIHITRDHGKTWQNITPPDLPKHTRVSIIEASHHKPGTAYVAAKRYQMDDRTPYIYKTNDYGKTWKKIITGLQSDDFAHTIREDITRPGLLYAGMEHGVWVSFNDGDTWQPLQFKLPDTQIADIQVTEKDVVLGTHGRSIYILDDIAPVREFTSDLAKKPVHLFKPYYAVRRVQPAVFQYYLAKQVDSLKIEILDAAGAIIQSFKGNKPTNPKDNEDDDDDAGKPKVKLPTTAAGLNRYEWDLRYPGATYFKGMIMWGARPTSGPLALPGQYQVRLTVGDQSFTQPFEIRLDPRLKGVTTADVDEQFKMAMKLRDQTSKANEAVIQIRTLKEKLSKQPDSPSNRKLKEQLSIIEENLYQIRNQSGQDPLNFPIKLNNRLASLWRSVENGDAKPTDGSYKVYEELSADLDKQMAELDVLLKTKTVKSIGM</sequence>
<keyword evidence="7" id="KW-1185">Reference proteome</keyword>
<keyword evidence="2" id="KW-0175">Coiled coil</keyword>
<name>A0A6G9AVZ0_9BACT</name>
<accession>A0A6G9AVZ0</accession>
<dbReference type="InterPro" id="IPR036278">
    <property type="entry name" value="Sialidase_sf"/>
</dbReference>
<dbReference type="KEGG" id="spib:G8759_30375"/>
<evidence type="ECO:0000256" key="4">
    <source>
        <dbReference type="SAM" id="SignalP"/>
    </source>
</evidence>
<feature type="region of interest" description="Disordered" evidence="3">
    <location>
        <begin position="798"/>
        <end position="822"/>
    </location>
</feature>
<organism evidence="6 7">
    <name type="scientific">Spirosoma aureum</name>
    <dbReference type="NCBI Taxonomy" id="2692134"/>
    <lineage>
        <taxon>Bacteria</taxon>
        <taxon>Pseudomonadati</taxon>
        <taxon>Bacteroidota</taxon>
        <taxon>Cytophagia</taxon>
        <taxon>Cytophagales</taxon>
        <taxon>Cytophagaceae</taxon>
        <taxon>Spirosoma</taxon>
    </lineage>
</organism>
<feature type="signal peptide" evidence="4">
    <location>
        <begin position="1"/>
        <end position="23"/>
    </location>
</feature>